<reference evidence="3 4" key="1">
    <citation type="journal article" date="2018" name="Nat. Biotechnol.">
        <title>A standardized bacterial taxonomy based on genome phylogeny substantially revises the tree of life.</title>
        <authorList>
            <person name="Parks D.H."/>
            <person name="Chuvochina M."/>
            <person name="Waite D.W."/>
            <person name="Rinke C."/>
            <person name="Skarshewski A."/>
            <person name="Chaumeil P.A."/>
            <person name="Hugenholtz P."/>
        </authorList>
    </citation>
    <scope>NUCLEOTIDE SEQUENCE [LARGE SCALE GENOMIC DNA]</scope>
    <source>
        <strain evidence="3">UBA10045</strain>
    </source>
</reference>
<evidence type="ECO:0000259" key="2">
    <source>
        <dbReference type="Pfam" id="PF03724"/>
    </source>
</evidence>
<sequence>MIKQLFIASSIASTLAFAGCATMNNPSTDRNLALLQNKTWIVTQINDVKYKADPQQSDVPSLTFDNTQLSGTDGCNRLMGGYAVKGTQITFSEIAKTRRACLSPTNLPDKFTNALNQVTQYKVSETELKLMDSNKNTVLEFKTQR</sequence>
<dbReference type="InterPro" id="IPR038670">
    <property type="entry name" value="HslJ-like_sf"/>
</dbReference>
<evidence type="ECO:0000256" key="1">
    <source>
        <dbReference type="SAM" id="SignalP"/>
    </source>
</evidence>
<dbReference type="Gene3D" id="2.40.128.270">
    <property type="match status" value="1"/>
</dbReference>
<dbReference type="EMBL" id="DPXL01000162">
    <property type="protein sequence ID" value="HCM32249.1"/>
    <property type="molecule type" value="Genomic_DNA"/>
</dbReference>
<comment type="caution">
    <text evidence="3">The sequence shown here is derived from an EMBL/GenBank/DDBJ whole genome shotgun (WGS) entry which is preliminary data.</text>
</comment>
<feature type="domain" description="DUF306" evidence="2">
    <location>
        <begin position="34"/>
        <end position="142"/>
    </location>
</feature>
<keyword evidence="1" id="KW-0732">Signal</keyword>
<gene>
    <name evidence="3" type="ORF">DIC32_13065</name>
</gene>
<dbReference type="InterPro" id="IPR053147">
    <property type="entry name" value="Hsp_HslJ-like"/>
</dbReference>
<evidence type="ECO:0000313" key="4">
    <source>
        <dbReference type="Proteomes" id="UP000262257"/>
    </source>
</evidence>
<feature type="chain" id="PRO_5017642345" evidence="1">
    <location>
        <begin position="19"/>
        <end position="145"/>
    </location>
</feature>
<name>A0A3D3G2J8_ACIRA</name>
<dbReference type="PANTHER" id="PTHR35535">
    <property type="entry name" value="HEAT SHOCK PROTEIN HSLJ"/>
    <property type="match status" value="1"/>
</dbReference>
<dbReference type="PROSITE" id="PS51257">
    <property type="entry name" value="PROKAR_LIPOPROTEIN"/>
    <property type="match status" value="1"/>
</dbReference>
<feature type="signal peptide" evidence="1">
    <location>
        <begin position="1"/>
        <end position="18"/>
    </location>
</feature>
<dbReference type="InterPro" id="IPR005184">
    <property type="entry name" value="DUF306_Meta_HslJ"/>
</dbReference>
<accession>A0A3D3G2J8</accession>
<dbReference type="AlphaFoldDB" id="A0A3D3G2J8"/>
<dbReference type="Pfam" id="PF03724">
    <property type="entry name" value="META"/>
    <property type="match status" value="1"/>
</dbReference>
<organism evidence="3 4">
    <name type="scientific">Acinetobacter radioresistens</name>
    <dbReference type="NCBI Taxonomy" id="40216"/>
    <lineage>
        <taxon>Bacteria</taxon>
        <taxon>Pseudomonadati</taxon>
        <taxon>Pseudomonadota</taxon>
        <taxon>Gammaproteobacteria</taxon>
        <taxon>Moraxellales</taxon>
        <taxon>Moraxellaceae</taxon>
        <taxon>Acinetobacter</taxon>
    </lineage>
</organism>
<proteinExistence type="predicted"/>
<dbReference type="PANTHER" id="PTHR35535:SF1">
    <property type="entry name" value="HEAT SHOCK PROTEIN HSLJ"/>
    <property type="match status" value="1"/>
</dbReference>
<evidence type="ECO:0000313" key="3">
    <source>
        <dbReference type="EMBL" id="HCM32249.1"/>
    </source>
</evidence>
<dbReference type="Proteomes" id="UP000262257">
    <property type="component" value="Unassembled WGS sequence"/>
</dbReference>
<protein>
    <submittedName>
        <fullName evidence="3">META domain-containing protein</fullName>
    </submittedName>
</protein>
<dbReference type="RefSeq" id="WP_248122147.1">
    <property type="nucleotide sequence ID" value="NZ_JAATPH010000003.1"/>
</dbReference>